<dbReference type="Pfam" id="PF00969">
    <property type="entry name" value="MHC_II_beta"/>
    <property type="match status" value="1"/>
</dbReference>
<feature type="region of interest" description="Disordered" evidence="10">
    <location>
        <begin position="90"/>
        <end position="110"/>
    </location>
</feature>
<sequence length="110" mass="12789">APPDLCHGHSGMFQAMAQQECYFINGTEQVRYVLRFIYNREPYATFDSDVGNYVGFTPFGERYAERWNSDPDTLEYRRASVDTYCRQNYEGMTPLNTERRDPPSPSQCPP</sequence>
<gene>
    <name evidence="12" type="primary">Hb2d_2</name>
    <name evidence="12" type="ORF">QUIMEX_R01469</name>
</gene>
<dbReference type="GO" id="GO:0042613">
    <property type="term" value="C:MHC class II protein complex"/>
    <property type="evidence" value="ECO:0007669"/>
    <property type="project" value="UniProtKB-KW"/>
</dbReference>
<evidence type="ECO:0000313" key="12">
    <source>
        <dbReference type="EMBL" id="NXQ73341.1"/>
    </source>
</evidence>
<evidence type="ECO:0000256" key="6">
    <source>
        <dbReference type="ARBA" id="ARBA00023136"/>
    </source>
</evidence>
<dbReference type="InterPro" id="IPR011162">
    <property type="entry name" value="MHC_I/II-like_Ag-recog"/>
</dbReference>
<keyword evidence="8" id="KW-0325">Glycoprotein</keyword>
<keyword evidence="5" id="KW-1064">Adaptive immunity</keyword>
<feature type="non-terminal residue" evidence="12">
    <location>
        <position position="1"/>
    </location>
</feature>
<evidence type="ECO:0000256" key="3">
    <source>
        <dbReference type="ARBA" id="ARBA00022859"/>
    </source>
</evidence>
<dbReference type="InterPro" id="IPR000353">
    <property type="entry name" value="MHC_II_b_N"/>
</dbReference>
<accession>A0A7L2FH78</accession>
<evidence type="ECO:0000256" key="7">
    <source>
        <dbReference type="ARBA" id="ARBA00023157"/>
    </source>
</evidence>
<evidence type="ECO:0000313" key="13">
    <source>
        <dbReference type="Proteomes" id="UP000552319"/>
    </source>
</evidence>
<dbReference type="PANTHER" id="PTHR19944">
    <property type="entry name" value="MHC CLASS II-RELATED"/>
    <property type="match status" value="1"/>
</dbReference>
<keyword evidence="4" id="KW-1133">Transmembrane helix</keyword>
<dbReference type="GO" id="GO:0002504">
    <property type="term" value="P:antigen processing and presentation of peptide or polysaccharide antigen via MHC class II"/>
    <property type="evidence" value="ECO:0007669"/>
    <property type="project" value="UniProtKB-KW"/>
</dbReference>
<dbReference type="Proteomes" id="UP000552319">
    <property type="component" value="Unassembled WGS sequence"/>
</dbReference>
<evidence type="ECO:0000256" key="8">
    <source>
        <dbReference type="ARBA" id="ARBA00023180"/>
    </source>
</evidence>
<evidence type="ECO:0000256" key="9">
    <source>
        <dbReference type="ARBA" id="ARBA00023182"/>
    </source>
</evidence>
<comment type="subcellular location">
    <subcellularLocation>
        <location evidence="1">Membrane</location>
        <topology evidence="1">Single-pass type I membrane protein</topology>
    </subcellularLocation>
</comment>
<dbReference type="InterPro" id="IPR050160">
    <property type="entry name" value="MHC/Immunoglobulin"/>
</dbReference>
<dbReference type="FunFam" id="3.10.320.10:FF:000001">
    <property type="entry name" value="HLA class II histocompatibility antigen, DRB1-1 beta chain"/>
    <property type="match status" value="1"/>
</dbReference>
<evidence type="ECO:0000256" key="1">
    <source>
        <dbReference type="ARBA" id="ARBA00004479"/>
    </source>
</evidence>
<dbReference type="InterPro" id="IPR014745">
    <property type="entry name" value="MHC_II_a/b_N"/>
</dbReference>
<protein>
    <submittedName>
        <fullName evidence="12">HB2D protein</fullName>
    </submittedName>
</protein>
<evidence type="ECO:0000256" key="2">
    <source>
        <dbReference type="ARBA" id="ARBA00022692"/>
    </source>
</evidence>
<dbReference type="Gene3D" id="3.10.320.10">
    <property type="entry name" value="Class II Histocompatibility Antigen, M Beta Chain, Chain B, domain 1"/>
    <property type="match status" value="1"/>
</dbReference>
<evidence type="ECO:0000259" key="11">
    <source>
        <dbReference type="SMART" id="SM00921"/>
    </source>
</evidence>
<dbReference type="SUPFAM" id="SSF54452">
    <property type="entry name" value="MHC antigen-recognition domain"/>
    <property type="match status" value="1"/>
</dbReference>
<keyword evidence="3" id="KW-0391">Immunity</keyword>
<feature type="domain" description="MHC class II beta chain N-terminal" evidence="11">
    <location>
        <begin position="19"/>
        <end position="93"/>
    </location>
</feature>
<keyword evidence="13" id="KW-1185">Reference proteome</keyword>
<proteinExistence type="predicted"/>
<dbReference type="EMBL" id="VWYF01023880">
    <property type="protein sequence ID" value="NXQ73341.1"/>
    <property type="molecule type" value="Genomic_DNA"/>
</dbReference>
<organism evidence="12 13">
    <name type="scientific">Quiscalus mexicanus</name>
    <name type="common">Great-tailed grackle</name>
    <name type="synonym">Cassidix mexicanus</name>
    <dbReference type="NCBI Taxonomy" id="64278"/>
    <lineage>
        <taxon>Eukaryota</taxon>
        <taxon>Metazoa</taxon>
        <taxon>Chordata</taxon>
        <taxon>Craniata</taxon>
        <taxon>Vertebrata</taxon>
        <taxon>Euteleostomi</taxon>
        <taxon>Archelosauria</taxon>
        <taxon>Archosauria</taxon>
        <taxon>Dinosauria</taxon>
        <taxon>Saurischia</taxon>
        <taxon>Theropoda</taxon>
        <taxon>Coelurosauria</taxon>
        <taxon>Aves</taxon>
        <taxon>Neognathae</taxon>
        <taxon>Neoaves</taxon>
        <taxon>Telluraves</taxon>
        <taxon>Australaves</taxon>
        <taxon>Passeriformes</taxon>
        <taxon>Passeroidea</taxon>
        <taxon>Icteridae</taxon>
        <taxon>Quiscalus</taxon>
    </lineage>
</organism>
<evidence type="ECO:0000256" key="10">
    <source>
        <dbReference type="SAM" id="MobiDB-lite"/>
    </source>
</evidence>
<keyword evidence="9" id="KW-0491">MHC II</keyword>
<keyword evidence="6" id="KW-0472">Membrane</keyword>
<dbReference type="GO" id="GO:0002250">
    <property type="term" value="P:adaptive immune response"/>
    <property type="evidence" value="ECO:0007669"/>
    <property type="project" value="UniProtKB-KW"/>
</dbReference>
<dbReference type="SMART" id="SM00921">
    <property type="entry name" value="MHC_II_beta"/>
    <property type="match status" value="1"/>
</dbReference>
<evidence type="ECO:0000256" key="4">
    <source>
        <dbReference type="ARBA" id="ARBA00022989"/>
    </source>
</evidence>
<dbReference type="AlphaFoldDB" id="A0A7L2FH78"/>
<comment type="caution">
    <text evidence="12">The sequence shown here is derived from an EMBL/GenBank/DDBJ whole genome shotgun (WGS) entry which is preliminary data.</text>
</comment>
<dbReference type="PANTHER" id="PTHR19944:SF99">
    <property type="entry name" value="HLA CLASS II HISTOCOMPATIBILITY ANTIGEN, DRB1 BETA CHAIN"/>
    <property type="match status" value="1"/>
</dbReference>
<keyword evidence="2" id="KW-0812">Transmembrane</keyword>
<name>A0A7L2FH78_QUIME</name>
<feature type="non-terminal residue" evidence="12">
    <location>
        <position position="110"/>
    </location>
</feature>
<keyword evidence="7" id="KW-1015">Disulfide bond</keyword>
<reference evidence="12 13" key="1">
    <citation type="submission" date="2019-09" db="EMBL/GenBank/DDBJ databases">
        <title>Bird 10,000 Genomes (B10K) Project - Family phase.</title>
        <authorList>
            <person name="Zhang G."/>
        </authorList>
    </citation>
    <scope>NUCLEOTIDE SEQUENCE [LARGE SCALE GENOMIC DNA]</scope>
    <source>
        <strain evidence="12">B10K-DU-001-31</strain>
        <tissue evidence="12">Muscle</tissue>
    </source>
</reference>
<evidence type="ECO:0000256" key="5">
    <source>
        <dbReference type="ARBA" id="ARBA00023130"/>
    </source>
</evidence>